<keyword evidence="3" id="KW-1185">Reference proteome</keyword>
<gene>
    <name evidence="2" type="ORF">ABIE13_002945</name>
</gene>
<accession>A0ABV2Q9W7</accession>
<evidence type="ECO:0000256" key="1">
    <source>
        <dbReference type="SAM" id="Phobius"/>
    </source>
</evidence>
<organism evidence="2 3">
    <name type="scientific">Ottowia thiooxydans</name>
    <dbReference type="NCBI Taxonomy" id="219182"/>
    <lineage>
        <taxon>Bacteria</taxon>
        <taxon>Pseudomonadati</taxon>
        <taxon>Pseudomonadota</taxon>
        <taxon>Betaproteobacteria</taxon>
        <taxon>Burkholderiales</taxon>
        <taxon>Comamonadaceae</taxon>
        <taxon>Ottowia</taxon>
    </lineage>
</organism>
<dbReference type="Proteomes" id="UP001549320">
    <property type="component" value="Unassembled WGS sequence"/>
</dbReference>
<dbReference type="PANTHER" id="PTHR35813:SF1">
    <property type="entry name" value="INNER MEMBRANE PROTEIN YBAN"/>
    <property type="match status" value="1"/>
</dbReference>
<dbReference type="PANTHER" id="PTHR35813">
    <property type="entry name" value="INNER MEMBRANE PROTEIN YBAN"/>
    <property type="match status" value="1"/>
</dbReference>
<dbReference type="InterPro" id="IPR007401">
    <property type="entry name" value="DUF454"/>
</dbReference>
<sequence>MLLAFPALWASAGPVGVSQESNGGLLITITPICKSETNMTRPKRPIPDESTVVLRRRMSMLLWRAVAVVATGLAIVGAVLPVVPTVPFLLVAAWAAGKGWPAFELWLLRHEQFGPPIQRWRESGAVSRRAKWLSTSMMACSAVGMQFLSTVPLWLRIGTPVVMASVALWLWMRPEE</sequence>
<reference evidence="2 3" key="1">
    <citation type="submission" date="2024-06" db="EMBL/GenBank/DDBJ databases">
        <title>Sorghum-associated microbial communities from plants grown in Nebraska, USA.</title>
        <authorList>
            <person name="Schachtman D."/>
        </authorList>
    </citation>
    <scope>NUCLEOTIDE SEQUENCE [LARGE SCALE GENOMIC DNA]</scope>
    <source>
        <strain evidence="2 3">2709</strain>
    </source>
</reference>
<evidence type="ECO:0000313" key="3">
    <source>
        <dbReference type="Proteomes" id="UP001549320"/>
    </source>
</evidence>
<keyword evidence="1" id="KW-1133">Transmembrane helix</keyword>
<evidence type="ECO:0000313" key="2">
    <source>
        <dbReference type="EMBL" id="MET4577834.1"/>
    </source>
</evidence>
<comment type="caution">
    <text evidence="2">The sequence shown here is derived from an EMBL/GenBank/DDBJ whole genome shotgun (WGS) entry which is preliminary data.</text>
</comment>
<proteinExistence type="predicted"/>
<keyword evidence="1" id="KW-0472">Membrane</keyword>
<dbReference type="Pfam" id="PF04304">
    <property type="entry name" value="DUF454"/>
    <property type="match status" value="1"/>
</dbReference>
<feature type="transmembrane region" description="Helical" evidence="1">
    <location>
        <begin position="61"/>
        <end position="80"/>
    </location>
</feature>
<dbReference type="EMBL" id="JBEPSH010000005">
    <property type="protein sequence ID" value="MET4577834.1"/>
    <property type="molecule type" value="Genomic_DNA"/>
</dbReference>
<dbReference type="RefSeq" id="WP_354444537.1">
    <property type="nucleotide sequence ID" value="NZ_JBEPSH010000005.1"/>
</dbReference>
<keyword evidence="1" id="KW-0812">Transmembrane</keyword>
<protein>
    <submittedName>
        <fullName evidence="2">Uncharacterized membrane protein YbaN (DUF454 family)</fullName>
    </submittedName>
</protein>
<name>A0ABV2Q9W7_9BURK</name>
<feature type="transmembrane region" description="Helical" evidence="1">
    <location>
        <begin position="153"/>
        <end position="172"/>
    </location>
</feature>